<sequence>MATKTGPGYKTPMDAYHSGNREKILYVVCINPEPKKRLTPDYLAVIDVDPSSPTYSQVINRTYMKYVGDELHHFGWNSCSSCYSDPSKKRNRIIIPGFVSDRIYILNVDNLQAPVIEKIVRNCRSFANFYEEVRKHGITTMHTTHCSPNGEILISSMGDNDGNGKGEFLVIDEHSLKIKGTWTNGQRAKFGYDFWYQPHYDVMISSEWGAPRSFKCGFCPEHLDKPEIYGRCLNVFSWSKHKLIQTIDLGLEGSTPLEIRFLHDPKADQGFVGCGRYSNIFRFFRKPDNSWDAEKVISVPLKKVEGFDTPEISGMTTDILISMDDKYLYFNNWLHGDVRQYDITNPSKPKLVGQLFLGGKLLKDGPIKIIEDPDNKGLQDPVFVKGRRLLGGPQMMQLSLDGKRLYISTALFSPWDHQFYPETVTAGSTLVKIDVNTETGGLTLDLNFLIDFGKEPDGSYLAHEIRYPGGDCTSDIYLAEPNSSCCSRK</sequence>
<dbReference type="Proteomes" id="UP001367676">
    <property type="component" value="Unassembled WGS sequence"/>
</dbReference>
<gene>
    <name evidence="3" type="ORF">V9T40_011345</name>
</gene>
<comment type="caution">
    <text evidence="3">The sequence shown here is derived from an EMBL/GenBank/DDBJ whole genome shotgun (WGS) entry which is preliminary data.</text>
</comment>
<dbReference type="SUPFAM" id="SSF75011">
    <property type="entry name" value="3-carboxy-cis,cis-mucoante lactonizing enzyme"/>
    <property type="match status" value="1"/>
</dbReference>
<evidence type="ECO:0008006" key="5">
    <source>
        <dbReference type="Google" id="ProtNLM"/>
    </source>
</evidence>
<dbReference type="PANTHER" id="PTHR23300:SF0">
    <property type="entry name" value="METHANETHIOL OXIDASE"/>
    <property type="match status" value="1"/>
</dbReference>
<reference evidence="3 4" key="1">
    <citation type="submission" date="2024-03" db="EMBL/GenBank/DDBJ databases">
        <title>Adaptation during the transition from Ophiocordyceps entomopathogen to insect associate is accompanied by gene loss and intensified selection.</title>
        <authorList>
            <person name="Ward C.M."/>
            <person name="Onetto C.A."/>
            <person name="Borneman A.R."/>
        </authorList>
    </citation>
    <scope>NUCLEOTIDE SEQUENCE [LARGE SCALE GENOMIC DNA]</scope>
    <source>
        <strain evidence="3">AWRI1</strain>
        <tissue evidence="3">Single Adult Female</tissue>
    </source>
</reference>
<evidence type="ECO:0000256" key="1">
    <source>
        <dbReference type="ARBA" id="ARBA00005606"/>
    </source>
</evidence>
<dbReference type="PANTHER" id="PTHR23300">
    <property type="entry name" value="METHANETHIOL OXIDASE"/>
    <property type="match status" value="1"/>
</dbReference>
<organism evidence="3 4">
    <name type="scientific">Parthenolecanium corni</name>
    <dbReference type="NCBI Taxonomy" id="536013"/>
    <lineage>
        <taxon>Eukaryota</taxon>
        <taxon>Metazoa</taxon>
        <taxon>Ecdysozoa</taxon>
        <taxon>Arthropoda</taxon>
        <taxon>Hexapoda</taxon>
        <taxon>Insecta</taxon>
        <taxon>Pterygota</taxon>
        <taxon>Neoptera</taxon>
        <taxon>Paraneoptera</taxon>
        <taxon>Hemiptera</taxon>
        <taxon>Sternorrhyncha</taxon>
        <taxon>Coccoidea</taxon>
        <taxon>Coccidae</taxon>
        <taxon>Parthenolecanium</taxon>
    </lineage>
</organism>
<protein>
    <recommendedName>
        <fullName evidence="5">Selenium-binding protein 1</fullName>
    </recommendedName>
</protein>
<dbReference type="EMBL" id="JBBCAQ010000037">
    <property type="protein sequence ID" value="KAK7574154.1"/>
    <property type="molecule type" value="Genomic_DNA"/>
</dbReference>
<keyword evidence="4" id="KW-1185">Reference proteome</keyword>
<comment type="similarity">
    <text evidence="1">Belongs to the selenium-binding protein family.</text>
</comment>
<dbReference type="AlphaFoldDB" id="A0AAN9XYH5"/>
<name>A0AAN9XYH5_9HEMI</name>
<dbReference type="GO" id="GO:0008430">
    <property type="term" value="F:selenium binding"/>
    <property type="evidence" value="ECO:0007669"/>
    <property type="project" value="InterPro"/>
</dbReference>
<dbReference type="Pfam" id="PF05694">
    <property type="entry name" value="SBP56"/>
    <property type="match status" value="1"/>
</dbReference>
<dbReference type="InterPro" id="IPR008826">
    <property type="entry name" value="Se-bd"/>
</dbReference>
<proteinExistence type="inferred from homology"/>
<accession>A0AAN9XYH5</accession>
<keyword evidence="2" id="KW-0711">Selenium</keyword>
<evidence type="ECO:0000313" key="4">
    <source>
        <dbReference type="Proteomes" id="UP001367676"/>
    </source>
</evidence>
<evidence type="ECO:0000256" key="2">
    <source>
        <dbReference type="ARBA" id="ARBA00023266"/>
    </source>
</evidence>
<evidence type="ECO:0000313" key="3">
    <source>
        <dbReference type="EMBL" id="KAK7574154.1"/>
    </source>
</evidence>